<dbReference type="eggNOG" id="COG0438">
    <property type="taxonomic scope" value="Bacteria"/>
</dbReference>
<gene>
    <name evidence="3" type="ordered locus">Marpi_2100</name>
</gene>
<evidence type="ECO:0000256" key="1">
    <source>
        <dbReference type="ARBA" id="ARBA00022679"/>
    </source>
</evidence>
<organism evidence="3 4">
    <name type="scientific">Marinitoga piezophila (strain DSM 14283 / JCM 11233 / KA3)</name>
    <dbReference type="NCBI Taxonomy" id="443254"/>
    <lineage>
        <taxon>Bacteria</taxon>
        <taxon>Thermotogati</taxon>
        <taxon>Thermotogota</taxon>
        <taxon>Thermotogae</taxon>
        <taxon>Petrotogales</taxon>
        <taxon>Petrotogaceae</taxon>
        <taxon>Marinitoga</taxon>
    </lineage>
</organism>
<proteinExistence type="predicted"/>
<dbReference type="HOGENOM" id="CLU_645170_0_0_0"/>
<dbReference type="KEGG" id="mpz:Marpi_2100"/>
<keyword evidence="4" id="KW-1185">Reference proteome</keyword>
<name>H2J7I2_MARPK</name>
<dbReference type="Gene3D" id="3.40.50.2000">
    <property type="entry name" value="Glycogen Phosphorylase B"/>
    <property type="match status" value="2"/>
</dbReference>
<evidence type="ECO:0000259" key="2">
    <source>
        <dbReference type="Pfam" id="PF00534"/>
    </source>
</evidence>
<reference evidence="4" key="2">
    <citation type="submission" date="2012-01" db="EMBL/GenBank/DDBJ databases">
        <title>Complete sequence of chromosome of Marinitoga piezophila KA3.</title>
        <authorList>
            <person name="Lucas S."/>
            <person name="Han J."/>
            <person name="Lapidus A."/>
            <person name="Cheng J.-F."/>
            <person name="Goodwin L."/>
            <person name="Pitluck S."/>
            <person name="Peters L."/>
            <person name="Mikhailova N."/>
            <person name="Teshima H."/>
            <person name="Detter J.C."/>
            <person name="Han C."/>
            <person name="Tapia R."/>
            <person name="Land M."/>
            <person name="Hauser L."/>
            <person name="Kyrpides N."/>
            <person name="Ivanova N."/>
            <person name="Pagani I."/>
            <person name="Jebbar M."/>
            <person name="Vannier P."/>
            <person name="Oger P."/>
            <person name="Cario A."/>
            <person name="Bartlett D."/>
            <person name="Noll K.M."/>
            <person name="Woyke T."/>
        </authorList>
    </citation>
    <scope>NUCLEOTIDE SEQUENCE [LARGE SCALE GENOMIC DNA]</scope>
    <source>
        <strain evidence="4">DSM 14283 / JCM 11233 / KA3</strain>
    </source>
</reference>
<reference evidence="3 4" key="1">
    <citation type="journal article" date="2012" name="J. Bacteriol.">
        <title>Complete Genome Sequence of the Thermophilic, Piezophilic, Heterotrophic Bacterium Marinitoga piezophila KA3.</title>
        <authorList>
            <person name="Lucas S."/>
            <person name="Han J."/>
            <person name="Lapidus A."/>
            <person name="Cheng J.F."/>
            <person name="Goodwin L.A."/>
            <person name="Pitluck S."/>
            <person name="Peters L."/>
            <person name="Mikhailova N."/>
            <person name="Teshima H."/>
            <person name="Detter J.C."/>
            <person name="Han C."/>
            <person name="Tapia R."/>
            <person name="Land M."/>
            <person name="Hauser L."/>
            <person name="Kyrpides N.C."/>
            <person name="Ivanova N."/>
            <person name="Pagani I."/>
            <person name="Vannier P."/>
            <person name="Oger P."/>
            <person name="Bartlett D.H."/>
            <person name="Noll K.M."/>
            <person name="Woyke T."/>
            <person name="Jebbar M."/>
        </authorList>
    </citation>
    <scope>NUCLEOTIDE SEQUENCE [LARGE SCALE GENOMIC DNA]</scope>
    <source>
        <strain evidence="4">DSM 14283 / JCM 11233 / KA3</strain>
    </source>
</reference>
<dbReference type="GO" id="GO:0016757">
    <property type="term" value="F:glycosyltransferase activity"/>
    <property type="evidence" value="ECO:0007669"/>
    <property type="project" value="InterPro"/>
</dbReference>
<sequence length="432" mass="50594">MNMALLHYRGGLMDGVSLEMDKWKKVLEKLGHNADIVAGNKKEGVDNYIEDIGFENKLYRIINKNAFEKLEDFTEDELVKAIELESDKLLKNFEKGLEKYDVIFPNNIWSLGAFLPTAIALKRYADLHPEKLFIAHHHDFWWEREYFLNSTSKKIEKLLEYYCPPVGKNIKHMVINSIAKEELKKRKNVEATVVPNVMDFEEKSFIIEGLNKKIREYYDIPKNSIIFLQATRVTRRKAIELAIDLIEVFNKKVKDKKGEILYNGERFNGEILLAFSGMCEDDVYFDELKKKAKELNVKILDMYNAVEKGIWSFWDLYNISDIITYPSILEGWGNQLLEAIVAKKPVVLFEYEIFLSDIKNSGLEYINLGNEYEMIDGFVTVNREILEKAADELIEILFNKEKYYGIIERNFEVGKKYFSFNTLENIIRNLLK</sequence>
<dbReference type="OrthoDB" id="9762705at2"/>
<dbReference type="Pfam" id="PF00534">
    <property type="entry name" value="Glycos_transf_1"/>
    <property type="match status" value="1"/>
</dbReference>
<dbReference type="Proteomes" id="UP000007161">
    <property type="component" value="Chromosome"/>
</dbReference>
<dbReference type="GO" id="GO:0009103">
    <property type="term" value="P:lipopolysaccharide biosynthetic process"/>
    <property type="evidence" value="ECO:0007669"/>
    <property type="project" value="TreeGrafter"/>
</dbReference>
<dbReference type="PANTHER" id="PTHR46401:SF2">
    <property type="entry name" value="GLYCOSYLTRANSFERASE WBBK-RELATED"/>
    <property type="match status" value="1"/>
</dbReference>
<dbReference type="NCBIfam" id="NF041101">
    <property type="entry name" value="manno_glu_gly_synth"/>
    <property type="match status" value="1"/>
</dbReference>
<keyword evidence="1 3" id="KW-0808">Transferase</keyword>
<dbReference type="InterPro" id="IPR054975">
    <property type="entry name" value="manno_glu_gly_synth"/>
</dbReference>
<dbReference type="SUPFAM" id="SSF53756">
    <property type="entry name" value="UDP-Glycosyltransferase/glycogen phosphorylase"/>
    <property type="match status" value="1"/>
</dbReference>
<evidence type="ECO:0000313" key="4">
    <source>
        <dbReference type="Proteomes" id="UP000007161"/>
    </source>
</evidence>
<dbReference type="InterPro" id="IPR001296">
    <property type="entry name" value="Glyco_trans_1"/>
</dbReference>
<accession>H2J7I2</accession>
<dbReference type="STRING" id="443254.Marpi_2100"/>
<dbReference type="EMBL" id="CP003257">
    <property type="protein sequence ID" value="AEX86475.1"/>
    <property type="molecule type" value="Genomic_DNA"/>
</dbReference>
<dbReference type="CDD" id="cd03801">
    <property type="entry name" value="GT4_PimA-like"/>
    <property type="match status" value="1"/>
</dbReference>
<dbReference type="RefSeq" id="WP_014297545.1">
    <property type="nucleotide sequence ID" value="NC_016751.1"/>
</dbReference>
<dbReference type="PANTHER" id="PTHR46401">
    <property type="entry name" value="GLYCOSYLTRANSFERASE WBBK-RELATED"/>
    <property type="match status" value="1"/>
</dbReference>
<feature type="domain" description="Glycosyl transferase family 1" evidence="2">
    <location>
        <begin position="213"/>
        <end position="383"/>
    </location>
</feature>
<dbReference type="AlphaFoldDB" id="H2J7I2"/>
<evidence type="ECO:0000313" key="3">
    <source>
        <dbReference type="EMBL" id="AEX86475.1"/>
    </source>
</evidence>
<protein>
    <submittedName>
        <fullName evidence="3">Glycosyltransferase</fullName>
    </submittedName>
</protein>